<feature type="domain" description="Fumarate reductase/succinate dehydrogenase flavoprotein-like C-terminal" evidence="15">
    <location>
        <begin position="408"/>
        <end position="498"/>
    </location>
</feature>
<comment type="pathway">
    <text evidence="2 12">Cofactor biosynthesis; NAD(+) biosynthesis; iminoaspartate from L-aspartate (oxidase route): step 1/1.</text>
</comment>
<comment type="catalytic activity">
    <reaction evidence="10">
        <text>L-aspartate + O2 = iminosuccinate + H2O2</text>
        <dbReference type="Rhea" id="RHEA:25876"/>
        <dbReference type="ChEBI" id="CHEBI:15379"/>
        <dbReference type="ChEBI" id="CHEBI:16240"/>
        <dbReference type="ChEBI" id="CHEBI:29991"/>
        <dbReference type="ChEBI" id="CHEBI:77875"/>
        <dbReference type="EC" id="1.4.3.16"/>
    </reaction>
    <physiologicalReaction direction="left-to-right" evidence="10">
        <dbReference type="Rhea" id="RHEA:25877"/>
    </physiologicalReaction>
</comment>
<dbReference type="Gene3D" id="1.20.58.100">
    <property type="entry name" value="Fumarate reductase/succinate dehydrogenase flavoprotein-like, C-terminal domain"/>
    <property type="match status" value="1"/>
</dbReference>
<evidence type="ECO:0000256" key="1">
    <source>
        <dbReference type="ARBA" id="ARBA00001974"/>
    </source>
</evidence>
<keyword evidence="17" id="KW-1185">Reference proteome</keyword>
<evidence type="ECO:0000256" key="9">
    <source>
        <dbReference type="ARBA" id="ARBA00023002"/>
    </source>
</evidence>
<dbReference type="GO" id="GO:0034628">
    <property type="term" value="P:'de novo' NAD+ biosynthetic process from L-aspartate"/>
    <property type="evidence" value="ECO:0007669"/>
    <property type="project" value="TreeGrafter"/>
</dbReference>
<evidence type="ECO:0000259" key="15">
    <source>
        <dbReference type="Pfam" id="PF02910"/>
    </source>
</evidence>
<dbReference type="NCBIfam" id="TIGR00551">
    <property type="entry name" value="nadB"/>
    <property type="match status" value="1"/>
</dbReference>
<dbReference type="EC" id="1.4.3.16" evidence="4 11"/>
<dbReference type="Pfam" id="PF02910">
    <property type="entry name" value="Succ_DH_flav_C"/>
    <property type="match status" value="1"/>
</dbReference>
<evidence type="ECO:0000256" key="5">
    <source>
        <dbReference type="ARBA" id="ARBA00021901"/>
    </source>
</evidence>
<keyword evidence="6 12" id="KW-0285">Flavoprotein</keyword>
<dbReference type="InterPro" id="IPR015939">
    <property type="entry name" value="Fum_Rdtase/Succ_DH_flav-like_C"/>
</dbReference>
<dbReference type="EMBL" id="JACHHB010000011">
    <property type="protein sequence ID" value="MBB5174267.1"/>
    <property type="molecule type" value="Genomic_DNA"/>
</dbReference>
<dbReference type="InterPro" id="IPR036188">
    <property type="entry name" value="FAD/NAD-bd_sf"/>
</dbReference>
<keyword evidence="8 12" id="KW-0274">FAD</keyword>
<reference evidence="16 17" key="1">
    <citation type="submission" date="2020-08" db="EMBL/GenBank/DDBJ databases">
        <title>Genomic Encyclopedia of Type Strains, Phase IV (KMG-IV): sequencing the most valuable type-strain genomes for metagenomic binning, comparative biology and taxonomic classification.</title>
        <authorList>
            <person name="Goeker M."/>
        </authorList>
    </citation>
    <scope>NUCLEOTIDE SEQUENCE [LARGE SCALE GENOMIC DNA]</scope>
    <source>
        <strain evidence="16 17">DSM 24696</strain>
    </source>
</reference>
<dbReference type="GO" id="GO:0033765">
    <property type="term" value="F:steroid dehydrogenase activity, acting on the CH-CH group of donors"/>
    <property type="evidence" value="ECO:0007669"/>
    <property type="project" value="UniProtKB-ARBA"/>
</dbReference>
<comment type="subcellular location">
    <subcellularLocation>
        <location evidence="12">Cytoplasm</location>
    </subcellularLocation>
</comment>
<dbReference type="SUPFAM" id="SSF51905">
    <property type="entry name" value="FAD/NAD(P)-binding domain"/>
    <property type="match status" value="1"/>
</dbReference>
<dbReference type="AlphaFoldDB" id="A0A840QSL9"/>
<keyword evidence="9 12" id="KW-0560">Oxidoreductase</keyword>
<evidence type="ECO:0000256" key="10">
    <source>
        <dbReference type="ARBA" id="ARBA00048305"/>
    </source>
</evidence>
<comment type="cofactor">
    <cofactor evidence="1 12">
        <name>FAD</name>
        <dbReference type="ChEBI" id="CHEBI:57692"/>
    </cofactor>
</comment>
<dbReference type="Gene3D" id="3.50.50.60">
    <property type="entry name" value="FAD/NAD(P)-binding domain"/>
    <property type="match status" value="1"/>
</dbReference>
<dbReference type="Gene3D" id="3.90.700.10">
    <property type="entry name" value="Succinate dehydrogenase/fumarate reductase flavoprotein, catalytic domain"/>
    <property type="match status" value="1"/>
</dbReference>
<gene>
    <name evidence="16" type="ORF">HNQ41_002461</name>
</gene>
<feature type="transmembrane region" description="Helical" evidence="13">
    <location>
        <begin position="6"/>
        <end position="23"/>
    </location>
</feature>
<dbReference type="InterPro" id="IPR003953">
    <property type="entry name" value="FAD-dep_OxRdtase_2_FAD-bd"/>
</dbReference>
<evidence type="ECO:0000256" key="11">
    <source>
        <dbReference type="NCBIfam" id="TIGR00551"/>
    </source>
</evidence>
<evidence type="ECO:0000256" key="2">
    <source>
        <dbReference type="ARBA" id="ARBA00004950"/>
    </source>
</evidence>
<dbReference type="PANTHER" id="PTHR42716:SF2">
    <property type="entry name" value="L-ASPARTATE OXIDASE, CHLOROPLASTIC"/>
    <property type="match status" value="1"/>
</dbReference>
<dbReference type="InterPro" id="IPR005288">
    <property type="entry name" value="NadB"/>
</dbReference>
<comment type="caution">
    <text evidence="16">The sequence shown here is derived from an EMBL/GenBank/DDBJ whole genome shotgun (WGS) entry which is preliminary data.</text>
</comment>
<evidence type="ECO:0000259" key="14">
    <source>
        <dbReference type="Pfam" id="PF00890"/>
    </source>
</evidence>
<organism evidence="16 17">
    <name type="scientific">Texcoconibacillus texcoconensis</name>
    <dbReference type="NCBI Taxonomy" id="1095777"/>
    <lineage>
        <taxon>Bacteria</taxon>
        <taxon>Bacillati</taxon>
        <taxon>Bacillota</taxon>
        <taxon>Bacilli</taxon>
        <taxon>Bacillales</taxon>
        <taxon>Bacillaceae</taxon>
        <taxon>Texcoconibacillus</taxon>
    </lineage>
</organism>
<evidence type="ECO:0000256" key="13">
    <source>
        <dbReference type="SAM" id="Phobius"/>
    </source>
</evidence>
<dbReference type="NCBIfam" id="NF005978">
    <property type="entry name" value="PRK08071.1"/>
    <property type="match status" value="1"/>
</dbReference>
<evidence type="ECO:0000313" key="16">
    <source>
        <dbReference type="EMBL" id="MBB5174267.1"/>
    </source>
</evidence>
<evidence type="ECO:0000313" key="17">
    <source>
        <dbReference type="Proteomes" id="UP000551878"/>
    </source>
</evidence>
<evidence type="ECO:0000256" key="4">
    <source>
        <dbReference type="ARBA" id="ARBA00012173"/>
    </source>
</evidence>
<feature type="domain" description="FAD-dependent oxidoreductase 2 FAD-binding" evidence="14">
    <location>
        <begin position="6"/>
        <end position="366"/>
    </location>
</feature>
<evidence type="ECO:0000256" key="3">
    <source>
        <dbReference type="ARBA" id="ARBA00008562"/>
    </source>
</evidence>
<dbReference type="SUPFAM" id="SSF46977">
    <property type="entry name" value="Succinate dehydrogenase/fumarate reductase flavoprotein C-terminal domain"/>
    <property type="match status" value="1"/>
</dbReference>
<dbReference type="PANTHER" id="PTHR42716">
    <property type="entry name" value="L-ASPARTATE OXIDASE"/>
    <property type="match status" value="1"/>
</dbReference>
<evidence type="ECO:0000256" key="12">
    <source>
        <dbReference type="RuleBase" id="RU362049"/>
    </source>
</evidence>
<dbReference type="SUPFAM" id="SSF56425">
    <property type="entry name" value="Succinate dehydrogenase/fumarate reductase flavoprotein, catalytic domain"/>
    <property type="match status" value="1"/>
</dbReference>
<dbReference type="GO" id="GO:0008734">
    <property type="term" value="F:L-aspartate oxidase activity"/>
    <property type="evidence" value="ECO:0007669"/>
    <property type="project" value="UniProtKB-UniRule"/>
</dbReference>
<keyword evidence="13" id="KW-0812">Transmembrane</keyword>
<evidence type="ECO:0000256" key="8">
    <source>
        <dbReference type="ARBA" id="ARBA00022827"/>
    </source>
</evidence>
<keyword evidence="13" id="KW-1133">Transmembrane helix</keyword>
<comment type="similarity">
    <text evidence="3 12">Belongs to the FAD-dependent oxidoreductase 2 family. NadB subfamily.</text>
</comment>
<dbReference type="Pfam" id="PF00890">
    <property type="entry name" value="FAD_binding_2"/>
    <property type="match status" value="1"/>
</dbReference>
<protein>
    <recommendedName>
        <fullName evidence="5 11">L-aspartate oxidase</fullName>
        <ecNumber evidence="4 11">1.4.3.16</ecNumber>
    </recommendedName>
</protein>
<keyword evidence="13" id="KW-0472">Membrane</keyword>
<accession>A0A840QSL9</accession>
<evidence type="ECO:0000256" key="6">
    <source>
        <dbReference type="ARBA" id="ARBA00022630"/>
    </source>
</evidence>
<keyword evidence="7 12" id="KW-0662">Pyridine nucleotide biosynthesis</keyword>
<dbReference type="Proteomes" id="UP000551878">
    <property type="component" value="Unassembled WGS sequence"/>
</dbReference>
<dbReference type="UniPathway" id="UPA00253">
    <property type="reaction ID" value="UER00326"/>
</dbReference>
<dbReference type="PRINTS" id="PR00368">
    <property type="entry name" value="FADPNR"/>
</dbReference>
<dbReference type="RefSeq" id="WP_184664695.1">
    <property type="nucleotide sequence ID" value="NZ_JACHHB010000011.1"/>
</dbReference>
<sequence length="509" mass="55802">MSKRPIVIIGTGISALAIINFISKEQPLIIISKSDRGNSWLAQGGVAGAFGKRDSVSSHVKDTMNAGCHHGDIQAITMLAEEGVSSIQSLIDEGMIFDCDNQGELLLGREGAHSSRRILHAGGDQTGKKIMSFLTKRVSSNVTRRSDETLIDVRIENGACTGVFTKDRDGRVKTYEAEAVVFATGGCGGLFPYTSNSEGITGDGFAVAYRAGAALSDMEFLQFHPTMCVHEDQSVGLLSEAVRGEGATVINQDGDSVMDGVHPLGDLAPRDIVARTIYERMMQGEELYLDARNVQQFAERFPSIEDMRRRESLSLGMLPIRPAAHFMMGGVKTDLYGRTTVPGLYAVGEVARTGVHGANRLASNSLLEALVFARRTAHALMNDPKTSRVAITPKTVHPTFCSEKLPTRSELREMVEKHIGIIRDRKSLRSFVDWLKPVAEAYIHLEDRSGLSLDQLERSNMAIVSYLIACSAYERKESRGAHYRSDFPKSSRSWEQVEITQSMKQAAML</sequence>
<proteinExistence type="inferred from homology"/>
<dbReference type="InterPro" id="IPR027477">
    <property type="entry name" value="Succ_DH/fumarate_Rdtase_cat_sf"/>
</dbReference>
<dbReference type="InterPro" id="IPR037099">
    <property type="entry name" value="Fum_R/Succ_DH_flav-like_C_sf"/>
</dbReference>
<evidence type="ECO:0000256" key="7">
    <source>
        <dbReference type="ARBA" id="ARBA00022642"/>
    </source>
</evidence>
<comment type="function">
    <text evidence="12">Catalyzes the oxidation of L-aspartate to iminoaspartate.</text>
</comment>
<dbReference type="GO" id="GO:0005737">
    <property type="term" value="C:cytoplasm"/>
    <property type="evidence" value="ECO:0007669"/>
    <property type="project" value="UniProtKB-SubCell"/>
</dbReference>
<name>A0A840QSL9_9BACI</name>